<comment type="subcellular location">
    <subcellularLocation>
        <location evidence="1">Membrane</location>
        <topology evidence="1">Multi-pass membrane protein</topology>
    </subcellularLocation>
</comment>
<feature type="transmembrane region" description="Helical" evidence="12">
    <location>
        <begin position="163"/>
        <end position="184"/>
    </location>
</feature>
<evidence type="ECO:0000313" key="14">
    <source>
        <dbReference type="EMBL" id="SHI82717.1"/>
    </source>
</evidence>
<dbReference type="PANTHER" id="PTHR11537:SF254">
    <property type="entry name" value="POTASSIUM VOLTAGE-GATED CHANNEL PROTEIN SHAB"/>
    <property type="match status" value="1"/>
</dbReference>
<dbReference type="OrthoDB" id="9799090at2"/>
<dbReference type="InterPro" id="IPR005821">
    <property type="entry name" value="Ion_trans_dom"/>
</dbReference>
<organism evidence="14 15">
    <name type="scientific">Cruoricaptor ignavus</name>
    <dbReference type="NCBI Taxonomy" id="1118202"/>
    <lineage>
        <taxon>Bacteria</taxon>
        <taxon>Pseudomonadati</taxon>
        <taxon>Bacteroidota</taxon>
        <taxon>Flavobacteriia</taxon>
        <taxon>Flavobacteriales</taxon>
        <taxon>Weeksellaceae</taxon>
        <taxon>Cruoricaptor</taxon>
    </lineage>
</organism>
<protein>
    <submittedName>
        <fullName evidence="14">Voltage-gated potassium channel</fullName>
    </submittedName>
</protein>
<dbReference type="SUPFAM" id="SSF81324">
    <property type="entry name" value="Voltage-gated potassium channels"/>
    <property type="match status" value="1"/>
</dbReference>
<dbReference type="InterPro" id="IPR028325">
    <property type="entry name" value="VG_K_chnl"/>
</dbReference>
<keyword evidence="7" id="KW-0630">Potassium</keyword>
<dbReference type="Pfam" id="PF00520">
    <property type="entry name" value="Ion_trans"/>
    <property type="match status" value="1"/>
</dbReference>
<evidence type="ECO:0000256" key="9">
    <source>
        <dbReference type="ARBA" id="ARBA00023065"/>
    </source>
</evidence>
<feature type="transmembrane region" description="Helical" evidence="12">
    <location>
        <begin position="222"/>
        <end position="244"/>
    </location>
</feature>
<sequence>METHRIRPEHNLVPVNNKFLKKIFRIIYYSDTPGGKIFDIILLILIVISTMVIMLETVPAIDILYHRVFFYTEAAITTIFTIEYLLRILSVKNKEDYILSPLGLLDVLSLVPFYLGMVYPDLHYFMIFRMLRLLRIFRIFNLADYMNDGHYIVSALKESSRKIYVFLLFMIIFITIIGAAMHVVEGGSEGFTSIPQSIYWAVVTITTVGYGDATPSTAIGKFLSILVMLAGYSIIAVPTGIVTARFREQARSCKACPRCQTDNDLDAVYCKKCGEKFVS</sequence>
<evidence type="ECO:0000259" key="13">
    <source>
        <dbReference type="Pfam" id="PF00520"/>
    </source>
</evidence>
<dbReference type="GO" id="GO:0005249">
    <property type="term" value="F:voltage-gated potassium channel activity"/>
    <property type="evidence" value="ECO:0007669"/>
    <property type="project" value="InterPro"/>
</dbReference>
<dbReference type="RefSeq" id="WP_073179349.1">
    <property type="nucleotide sequence ID" value="NZ_FQYI01000005.1"/>
</dbReference>
<dbReference type="STRING" id="1118202.SAMN05443429_10549"/>
<dbReference type="Gene3D" id="1.10.287.70">
    <property type="match status" value="1"/>
</dbReference>
<evidence type="ECO:0000256" key="11">
    <source>
        <dbReference type="ARBA" id="ARBA00023303"/>
    </source>
</evidence>
<dbReference type="PRINTS" id="PR00169">
    <property type="entry name" value="KCHANNEL"/>
</dbReference>
<keyword evidence="2" id="KW-0813">Transport</keyword>
<gene>
    <name evidence="14" type="ORF">SAMN05443429_10549</name>
</gene>
<keyword evidence="3" id="KW-0633">Potassium transport</keyword>
<dbReference type="AlphaFoldDB" id="A0A1M6EB25"/>
<name>A0A1M6EB25_9FLAO</name>
<feature type="transmembrane region" description="Helical" evidence="12">
    <location>
        <begin position="37"/>
        <end position="56"/>
    </location>
</feature>
<dbReference type="Gene3D" id="1.20.120.350">
    <property type="entry name" value="Voltage-gated potassium channels. Chain C"/>
    <property type="match status" value="1"/>
</dbReference>
<keyword evidence="5" id="KW-0631">Potassium channel</keyword>
<keyword evidence="15" id="KW-1185">Reference proteome</keyword>
<feature type="transmembrane region" description="Helical" evidence="12">
    <location>
        <begin position="122"/>
        <end position="143"/>
    </location>
</feature>
<evidence type="ECO:0000256" key="10">
    <source>
        <dbReference type="ARBA" id="ARBA00023136"/>
    </source>
</evidence>
<evidence type="ECO:0000256" key="4">
    <source>
        <dbReference type="ARBA" id="ARBA00022692"/>
    </source>
</evidence>
<dbReference type="GO" id="GO:0008076">
    <property type="term" value="C:voltage-gated potassium channel complex"/>
    <property type="evidence" value="ECO:0007669"/>
    <property type="project" value="InterPro"/>
</dbReference>
<proteinExistence type="predicted"/>
<dbReference type="EMBL" id="FQYI01000005">
    <property type="protein sequence ID" value="SHI82717.1"/>
    <property type="molecule type" value="Genomic_DNA"/>
</dbReference>
<evidence type="ECO:0000313" key="15">
    <source>
        <dbReference type="Proteomes" id="UP000184335"/>
    </source>
</evidence>
<feature type="transmembrane region" description="Helical" evidence="12">
    <location>
        <begin position="98"/>
        <end position="116"/>
    </location>
</feature>
<dbReference type="PANTHER" id="PTHR11537">
    <property type="entry name" value="VOLTAGE-GATED POTASSIUM CHANNEL"/>
    <property type="match status" value="1"/>
</dbReference>
<accession>A0A1M6EB25</accession>
<evidence type="ECO:0000256" key="3">
    <source>
        <dbReference type="ARBA" id="ARBA00022538"/>
    </source>
</evidence>
<keyword evidence="4 12" id="KW-0812">Transmembrane</keyword>
<keyword evidence="8 12" id="KW-1133">Transmembrane helix</keyword>
<evidence type="ECO:0000256" key="6">
    <source>
        <dbReference type="ARBA" id="ARBA00022882"/>
    </source>
</evidence>
<evidence type="ECO:0000256" key="2">
    <source>
        <dbReference type="ARBA" id="ARBA00022448"/>
    </source>
</evidence>
<keyword evidence="9" id="KW-0406">Ion transport</keyword>
<reference evidence="14 15" key="1">
    <citation type="submission" date="2016-11" db="EMBL/GenBank/DDBJ databases">
        <authorList>
            <person name="Jaros S."/>
            <person name="Januszkiewicz K."/>
            <person name="Wedrychowicz H."/>
        </authorList>
    </citation>
    <scope>NUCLEOTIDE SEQUENCE [LARGE SCALE GENOMIC DNA]</scope>
    <source>
        <strain evidence="14 15">DSM 25479</strain>
    </source>
</reference>
<evidence type="ECO:0000256" key="7">
    <source>
        <dbReference type="ARBA" id="ARBA00022958"/>
    </source>
</evidence>
<keyword evidence="6" id="KW-0851">Voltage-gated channel</keyword>
<evidence type="ECO:0000256" key="5">
    <source>
        <dbReference type="ARBA" id="ARBA00022826"/>
    </source>
</evidence>
<evidence type="ECO:0000256" key="8">
    <source>
        <dbReference type="ARBA" id="ARBA00022989"/>
    </source>
</evidence>
<evidence type="ECO:0000256" key="12">
    <source>
        <dbReference type="SAM" id="Phobius"/>
    </source>
</evidence>
<feature type="domain" description="Ion transport" evidence="13">
    <location>
        <begin position="36"/>
        <end position="250"/>
    </location>
</feature>
<keyword evidence="10 12" id="KW-0472">Membrane</keyword>
<feature type="transmembrane region" description="Helical" evidence="12">
    <location>
        <begin position="68"/>
        <end position="86"/>
    </location>
</feature>
<dbReference type="Proteomes" id="UP000184335">
    <property type="component" value="Unassembled WGS sequence"/>
</dbReference>
<dbReference type="GO" id="GO:0001508">
    <property type="term" value="P:action potential"/>
    <property type="evidence" value="ECO:0007669"/>
    <property type="project" value="TreeGrafter"/>
</dbReference>
<keyword evidence="11 14" id="KW-0407">Ion channel</keyword>
<dbReference type="InterPro" id="IPR027359">
    <property type="entry name" value="Volt_channel_dom_sf"/>
</dbReference>
<evidence type="ECO:0000256" key="1">
    <source>
        <dbReference type="ARBA" id="ARBA00004141"/>
    </source>
</evidence>